<dbReference type="AlphaFoldDB" id="I6Z949"/>
<dbReference type="EMBL" id="JX293341">
    <property type="protein sequence ID" value="AFN66156.1"/>
    <property type="molecule type" value="Genomic_DNA"/>
</dbReference>
<gene>
    <name evidence="2" type="primary">asa</name>
</gene>
<accession>I6Z949</accession>
<evidence type="ECO:0000313" key="2">
    <source>
        <dbReference type="EMBL" id="AFN66156.1"/>
    </source>
</evidence>
<reference evidence="2" key="1">
    <citation type="submission" date="2012-07" db="EMBL/GenBank/DDBJ databases">
        <title>Detection of asa gene of Aeromonas sobria from commercial food samples.</title>
        <authorList>
            <person name="Das A."/>
            <person name="Vinayasree V."/>
            <person name="Santhosh C.R."/>
            <person name="SreeHari S."/>
        </authorList>
    </citation>
    <scope>NUCLEOTIDE SEQUENCE</scope>
    <source>
        <strain evidence="2">AS25-CFS-2012</strain>
    </source>
</reference>
<name>I6Z949_AERSO</name>
<proteinExistence type="predicted"/>
<feature type="region of interest" description="Disordered" evidence="1">
    <location>
        <begin position="32"/>
        <end position="75"/>
    </location>
</feature>
<sequence length="75" mass="8419">GHGIDVGREFHQGKQLLIYPGTRLLQPWSGHRERQAVGEDHHGQCDQLHRPAPAGGGDPEVRQGHQLVENRYLQP</sequence>
<feature type="non-terminal residue" evidence="2">
    <location>
        <position position="1"/>
    </location>
</feature>
<feature type="non-terminal residue" evidence="2">
    <location>
        <position position="75"/>
    </location>
</feature>
<evidence type="ECO:0000256" key="1">
    <source>
        <dbReference type="SAM" id="MobiDB-lite"/>
    </source>
</evidence>
<organism evidence="2">
    <name type="scientific">Aeromonas sobria</name>
    <dbReference type="NCBI Taxonomy" id="646"/>
    <lineage>
        <taxon>Bacteria</taxon>
        <taxon>Pseudomonadati</taxon>
        <taxon>Pseudomonadota</taxon>
        <taxon>Gammaproteobacteria</taxon>
        <taxon>Aeromonadales</taxon>
        <taxon>Aeromonadaceae</taxon>
        <taxon>Aeromonas</taxon>
    </lineage>
</organism>
<protein>
    <submittedName>
        <fullName evidence="2">Aerolysin</fullName>
    </submittedName>
</protein>
<feature type="compositionally biased region" description="Basic and acidic residues" evidence="1">
    <location>
        <begin position="32"/>
        <end position="49"/>
    </location>
</feature>